<dbReference type="EMBL" id="FXXI01000002">
    <property type="protein sequence ID" value="SMS00548.1"/>
    <property type="molecule type" value="Genomic_DNA"/>
</dbReference>
<proteinExistence type="inferred from homology"/>
<dbReference type="PANTHER" id="PTHR32322">
    <property type="entry name" value="INNER MEMBRANE TRANSPORTER"/>
    <property type="match status" value="1"/>
</dbReference>
<evidence type="ECO:0000256" key="3">
    <source>
        <dbReference type="ARBA" id="ARBA00022692"/>
    </source>
</evidence>
<dbReference type="InterPro" id="IPR050638">
    <property type="entry name" value="AA-Vitamin_Transporters"/>
</dbReference>
<accession>A0A1Y6ISE4</accession>
<evidence type="ECO:0000259" key="7">
    <source>
        <dbReference type="Pfam" id="PF00892"/>
    </source>
</evidence>
<keyword evidence="5 6" id="KW-0472">Membrane</keyword>
<evidence type="ECO:0000313" key="11">
    <source>
        <dbReference type="Proteomes" id="UP001283366"/>
    </source>
</evidence>
<comment type="subcellular location">
    <subcellularLocation>
        <location evidence="1">Membrane</location>
        <topology evidence="1">Multi-pass membrane protein</topology>
    </subcellularLocation>
</comment>
<feature type="domain" description="EamA" evidence="7">
    <location>
        <begin position="7"/>
        <end position="141"/>
    </location>
</feature>
<dbReference type="SUPFAM" id="SSF103481">
    <property type="entry name" value="Multidrug resistance efflux transporter EmrE"/>
    <property type="match status" value="2"/>
</dbReference>
<gene>
    <name evidence="8" type="ORF">SBX37_00710</name>
    <name evidence="9" type="ORF">VIM7927_01814</name>
</gene>
<reference evidence="8 11" key="2">
    <citation type="submission" date="2023-11" db="EMBL/GenBank/DDBJ databases">
        <title>Plant-associative lifestyle of Vibrio porteresiae and its evolutionary dynamics.</title>
        <authorList>
            <person name="Rameshkumar N."/>
            <person name="Kirti K."/>
        </authorList>
    </citation>
    <scope>NUCLEOTIDE SEQUENCE [LARGE SCALE GENOMIC DNA]</scope>
    <source>
        <strain evidence="8 11">MSSRF38</strain>
    </source>
</reference>
<dbReference type="OrthoDB" id="4167046at2"/>
<dbReference type="GO" id="GO:0016020">
    <property type="term" value="C:membrane"/>
    <property type="evidence" value="ECO:0007669"/>
    <property type="project" value="UniProtKB-SubCell"/>
</dbReference>
<name>A0A1Y6ISE4_9VIBR</name>
<keyword evidence="11" id="KW-1185">Reference proteome</keyword>
<evidence type="ECO:0000313" key="10">
    <source>
        <dbReference type="Proteomes" id="UP000196125"/>
    </source>
</evidence>
<feature type="transmembrane region" description="Helical" evidence="6">
    <location>
        <begin position="278"/>
        <end position="296"/>
    </location>
</feature>
<keyword evidence="4 6" id="KW-1133">Transmembrane helix</keyword>
<keyword evidence="3 6" id="KW-0812">Transmembrane</keyword>
<evidence type="ECO:0000256" key="6">
    <source>
        <dbReference type="SAM" id="Phobius"/>
    </source>
</evidence>
<feature type="transmembrane region" description="Helical" evidence="6">
    <location>
        <begin position="68"/>
        <end position="90"/>
    </location>
</feature>
<feature type="transmembrane region" description="Helical" evidence="6">
    <location>
        <begin position="38"/>
        <end position="56"/>
    </location>
</feature>
<feature type="transmembrane region" description="Helical" evidence="6">
    <location>
        <begin position="221"/>
        <end position="241"/>
    </location>
</feature>
<organism evidence="9 10">
    <name type="scientific">Vibrio mangrovi</name>
    <dbReference type="NCBI Taxonomy" id="474394"/>
    <lineage>
        <taxon>Bacteria</taxon>
        <taxon>Pseudomonadati</taxon>
        <taxon>Pseudomonadota</taxon>
        <taxon>Gammaproteobacteria</taxon>
        <taxon>Vibrionales</taxon>
        <taxon>Vibrionaceae</taxon>
        <taxon>Vibrio</taxon>
    </lineage>
</organism>
<dbReference type="Proteomes" id="UP000196125">
    <property type="component" value="Unassembled WGS sequence"/>
</dbReference>
<sequence length="307" mass="33514">MRSSTTTAIFLLVLCTFFWGSSFPIGKHALEELSALSLVLWRFTIAALCLLVYLRIRRINWPNLTGKQYLIVSAVSVIGVGGLNLGLFTGLQYTEATNGALIMALSPVITSLITSFAQKTIPGYRQLLSLIVSLGGVLLVITQGNIDYLLSFRLNHGDILIFCGMLAWSLYTFWTQQISRWMPLIPYTIAGMLSGMVVIGFVCMITEGIHPLDALMTSSSLVILDVIYIGIFGTVAGYLLWINGVRHLGPARAALFFNCVPVFSALTSFAMGQSISPVQLAGMSIVILGLLLPRLLTKHPHSRTARV</sequence>
<dbReference type="InterPro" id="IPR000620">
    <property type="entry name" value="EamA_dom"/>
</dbReference>
<dbReference type="Pfam" id="PF00892">
    <property type="entry name" value="EamA"/>
    <property type="match status" value="2"/>
</dbReference>
<feature type="transmembrane region" description="Helical" evidence="6">
    <location>
        <begin position="127"/>
        <end position="146"/>
    </location>
</feature>
<comment type="similarity">
    <text evidence="2">Belongs to the EamA transporter family.</text>
</comment>
<dbReference type="PANTHER" id="PTHR32322:SF2">
    <property type="entry name" value="EAMA DOMAIN-CONTAINING PROTEIN"/>
    <property type="match status" value="1"/>
</dbReference>
<dbReference type="InterPro" id="IPR037185">
    <property type="entry name" value="EmrE-like"/>
</dbReference>
<protein>
    <submittedName>
        <fullName evidence="8">DMT family transporter</fullName>
    </submittedName>
    <submittedName>
        <fullName evidence="9">Putative DMT superfamily transporter inner membrane protein</fullName>
    </submittedName>
</protein>
<evidence type="ECO:0000313" key="8">
    <source>
        <dbReference type="EMBL" id="MDW6001430.1"/>
    </source>
</evidence>
<dbReference type="EMBL" id="JAWRCO010000001">
    <property type="protein sequence ID" value="MDW6001430.1"/>
    <property type="molecule type" value="Genomic_DNA"/>
</dbReference>
<dbReference type="AlphaFoldDB" id="A0A1Y6ISE4"/>
<feature type="transmembrane region" description="Helical" evidence="6">
    <location>
        <begin position="158"/>
        <end position="175"/>
    </location>
</feature>
<evidence type="ECO:0000313" key="9">
    <source>
        <dbReference type="EMBL" id="SMS00548.1"/>
    </source>
</evidence>
<evidence type="ECO:0000256" key="2">
    <source>
        <dbReference type="ARBA" id="ARBA00007362"/>
    </source>
</evidence>
<reference evidence="9 10" key="1">
    <citation type="submission" date="2017-05" db="EMBL/GenBank/DDBJ databases">
        <authorList>
            <person name="Song R."/>
            <person name="Chenine A.L."/>
            <person name="Ruprecht R.M."/>
        </authorList>
    </citation>
    <scope>NUCLEOTIDE SEQUENCE [LARGE SCALE GENOMIC DNA]</scope>
    <source>
        <strain evidence="9 10">CECT 7927</strain>
    </source>
</reference>
<evidence type="ECO:0000256" key="5">
    <source>
        <dbReference type="ARBA" id="ARBA00023136"/>
    </source>
</evidence>
<feature type="transmembrane region" description="Helical" evidence="6">
    <location>
        <begin position="187"/>
        <end position="209"/>
    </location>
</feature>
<feature type="transmembrane region" description="Helical" evidence="6">
    <location>
        <begin position="253"/>
        <end position="272"/>
    </location>
</feature>
<evidence type="ECO:0000256" key="4">
    <source>
        <dbReference type="ARBA" id="ARBA00022989"/>
    </source>
</evidence>
<evidence type="ECO:0000256" key="1">
    <source>
        <dbReference type="ARBA" id="ARBA00004141"/>
    </source>
</evidence>
<dbReference type="RefSeq" id="WP_087480747.1">
    <property type="nucleotide sequence ID" value="NZ_AP024883.1"/>
</dbReference>
<feature type="transmembrane region" description="Helical" evidence="6">
    <location>
        <begin position="96"/>
        <end position="115"/>
    </location>
</feature>
<dbReference type="Proteomes" id="UP001283366">
    <property type="component" value="Unassembled WGS sequence"/>
</dbReference>
<feature type="domain" description="EamA" evidence="7">
    <location>
        <begin position="157"/>
        <end position="292"/>
    </location>
</feature>